<sequence>MGSVLGGAAMSGGVEGAGGWGRERFEAEIQPLLPRLHRLCLTLCRNKQEAEDLLQDALVRAYVHRESYQERGSLFGWLCGIVRNQFVETRRALARRRSLLDSVLEGASSVLGSLFTGGVEQKDPEARLCGSEEAELMLRCLHALPEKFRLVVLLCDVEELGYEEVSAVLGIPVGTVKSRHFRGRAQLGAAFKAQLAQTPAAVNAGGRS</sequence>
<dbReference type="GO" id="GO:0003677">
    <property type="term" value="F:DNA binding"/>
    <property type="evidence" value="ECO:0007669"/>
    <property type="project" value="InterPro"/>
</dbReference>
<dbReference type="InterPro" id="IPR013324">
    <property type="entry name" value="RNA_pol_sigma_r3/r4-like"/>
</dbReference>
<dbReference type="InterPro" id="IPR014284">
    <property type="entry name" value="RNA_pol_sigma-70_dom"/>
</dbReference>
<dbReference type="PANTHER" id="PTHR43133:SF25">
    <property type="entry name" value="RNA POLYMERASE SIGMA FACTOR RFAY-RELATED"/>
    <property type="match status" value="1"/>
</dbReference>
<dbReference type="InterPro" id="IPR007627">
    <property type="entry name" value="RNA_pol_sigma70_r2"/>
</dbReference>
<name>A0A250JDS8_9BACT</name>
<evidence type="ECO:0000256" key="3">
    <source>
        <dbReference type="ARBA" id="ARBA00023082"/>
    </source>
</evidence>
<reference evidence="7 8" key="1">
    <citation type="submission" date="2017-06" db="EMBL/GenBank/DDBJ databases">
        <title>Sequencing and comparative analysis of myxobacterial genomes.</title>
        <authorList>
            <person name="Rupp O."/>
            <person name="Goesmann A."/>
            <person name="Sogaard-Andersen L."/>
        </authorList>
    </citation>
    <scope>NUCLEOTIDE SEQUENCE [LARGE SCALE GENOMIC DNA]</scope>
    <source>
        <strain evidence="7 8">DSM 52655</strain>
    </source>
</reference>
<proteinExistence type="inferred from homology"/>
<feature type="domain" description="RNA polymerase sigma factor 70 region 4 type 2" evidence="6">
    <location>
        <begin position="136"/>
        <end position="187"/>
    </location>
</feature>
<evidence type="ECO:0000259" key="6">
    <source>
        <dbReference type="Pfam" id="PF08281"/>
    </source>
</evidence>
<dbReference type="Pfam" id="PF08281">
    <property type="entry name" value="Sigma70_r4_2"/>
    <property type="match status" value="1"/>
</dbReference>
<keyword evidence="4" id="KW-0804">Transcription</keyword>
<dbReference type="Pfam" id="PF04542">
    <property type="entry name" value="Sigma70_r2"/>
    <property type="match status" value="1"/>
</dbReference>
<dbReference type="EMBL" id="CP022098">
    <property type="protein sequence ID" value="ATB42045.1"/>
    <property type="molecule type" value="Genomic_DNA"/>
</dbReference>
<dbReference type="KEGG" id="cfus:CYFUS_007521"/>
<dbReference type="SUPFAM" id="SSF88946">
    <property type="entry name" value="Sigma2 domain of RNA polymerase sigma factors"/>
    <property type="match status" value="1"/>
</dbReference>
<dbReference type="GO" id="GO:0000428">
    <property type="term" value="C:DNA-directed RNA polymerase complex"/>
    <property type="evidence" value="ECO:0007669"/>
    <property type="project" value="UniProtKB-KW"/>
</dbReference>
<evidence type="ECO:0000313" key="7">
    <source>
        <dbReference type="EMBL" id="ATB42045.1"/>
    </source>
</evidence>
<dbReference type="GO" id="GO:0016987">
    <property type="term" value="F:sigma factor activity"/>
    <property type="evidence" value="ECO:0007669"/>
    <property type="project" value="UniProtKB-KW"/>
</dbReference>
<dbReference type="InterPro" id="IPR013325">
    <property type="entry name" value="RNA_pol_sigma_r2"/>
</dbReference>
<dbReference type="GO" id="GO:0006352">
    <property type="term" value="P:DNA-templated transcription initiation"/>
    <property type="evidence" value="ECO:0007669"/>
    <property type="project" value="InterPro"/>
</dbReference>
<evidence type="ECO:0000256" key="1">
    <source>
        <dbReference type="ARBA" id="ARBA00010641"/>
    </source>
</evidence>
<dbReference type="PANTHER" id="PTHR43133">
    <property type="entry name" value="RNA POLYMERASE ECF-TYPE SIGMA FACTO"/>
    <property type="match status" value="1"/>
</dbReference>
<evidence type="ECO:0000256" key="4">
    <source>
        <dbReference type="ARBA" id="ARBA00023163"/>
    </source>
</evidence>
<comment type="similarity">
    <text evidence="1">Belongs to the sigma-70 factor family. ECF subfamily.</text>
</comment>
<dbReference type="SUPFAM" id="SSF88659">
    <property type="entry name" value="Sigma3 and sigma4 domains of RNA polymerase sigma factors"/>
    <property type="match status" value="1"/>
</dbReference>
<dbReference type="NCBIfam" id="TIGR02937">
    <property type="entry name" value="sigma70-ECF"/>
    <property type="match status" value="1"/>
</dbReference>
<keyword evidence="2" id="KW-0805">Transcription regulation</keyword>
<evidence type="ECO:0000313" key="8">
    <source>
        <dbReference type="Proteomes" id="UP000217257"/>
    </source>
</evidence>
<evidence type="ECO:0000259" key="5">
    <source>
        <dbReference type="Pfam" id="PF04542"/>
    </source>
</evidence>
<keyword evidence="3" id="KW-0731">Sigma factor</keyword>
<dbReference type="CDD" id="cd06171">
    <property type="entry name" value="Sigma70_r4"/>
    <property type="match status" value="1"/>
</dbReference>
<dbReference type="Gene3D" id="1.10.1740.10">
    <property type="match status" value="1"/>
</dbReference>
<evidence type="ECO:0000256" key="2">
    <source>
        <dbReference type="ARBA" id="ARBA00023015"/>
    </source>
</evidence>
<dbReference type="InterPro" id="IPR039425">
    <property type="entry name" value="RNA_pol_sigma-70-like"/>
</dbReference>
<keyword evidence="7" id="KW-0240">DNA-directed RNA polymerase</keyword>
<dbReference type="Proteomes" id="UP000217257">
    <property type="component" value="Chromosome"/>
</dbReference>
<organism evidence="7 8">
    <name type="scientific">Cystobacter fuscus</name>
    <dbReference type="NCBI Taxonomy" id="43"/>
    <lineage>
        <taxon>Bacteria</taxon>
        <taxon>Pseudomonadati</taxon>
        <taxon>Myxococcota</taxon>
        <taxon>Myxococcia</taxon>
        <taxon>Myxococcales</taxon>
        <taxon>Cystobacterineae</taxon>
        <taxon>Archangiaceae</taxon>
        <taxon>Cystobacter</taxon>
    </lineage>
</organism>
<dbReference type="InterPro" id="IPR013249">
    <property type="entry name" value="RNA_pol_sigma70_r4_t2"/>
</dbReference>
<feature type="domain" description="RNA polymerase sigma-70 region 2" evidence="5">
    <location>
        <begin position="30"/>
        <end position="95"/>
    </location>
</feature>
<accession>A0A250JDS8</accession>
<dbReference type="InterPro" id="IPR036388">
    <property type="entry name" value="WH-like_DNA-bd_sf"/>
</dbReference>
<dbReference type="RefSeq" id="WP_232537044.1">
    <property type="nucleotide sequence ID" value="NZ_CP022098.1"/>
</dbReference>
<dbReference type="AlphaFoldDB" id="A0A250JDS8"/>
<dbReference type="Gene3D" id="1.10.10.10">
    <property type="entry name" value="Winged helix-like DNA-binding domain superfamily/Winged helix DNA-binding domain"/>
    <property type="match status" value="1"/>
</dbReference>
<protein>
    <submittedName>
        <fullName evidence="7">DNA-directed RNA polymerase sigma-70 factor</fullName>
    </submittedName>
</protein>
<gene>
    <name evidence="7" type="ORF">CYFUS_007521</name>
</gene>